<dbReference type="RefSeq" id="WP_167921559.1">
    <property type="nucleotide sequence ID" value="NZ_JAATIT010000003.1"/>
</dbReference>
<keyword evidence="2" id="KW-1185">Reference proteome</keyword>
<reference evidence="1 2" key="1">
    <citation type="submission" date="2020-03" db="EMBL/GenBank/DDBJ databases">
        <title>Genomic Encyclopedia of Type Strains, Phase IV (KMG-IV): sequencing the most valuable type-strain genomes for metagenomic binning, comparative biology and taxonomic classification.</title>
        <authorList>
            <person name="Goeker M."/>
        </authorList>
    </citation>
    <scope>NUCLEOTIDE SEQUENCE [LARGE SCALE GENOMIC DNA]</scope>
    <source>
        <strain evidence="1 2">DSM 25229</strain>
    </source>
</reference>
<evidence type="ECO:0000313" key="1">
    <source>
        <dbReference type="EMBL" id="NJB90502.1"/>
    </source>
</evidence>
<accession>A0A7X5XVB5</accession>
<sequence>MERSLLQRIEAFLKESAMPPSVFGRAALRDPCFVSDLRSGREPGREIIGRVEHFMSKWRADRRVGHVAPLGDRRTRAFWRLDAGSEA</sequence>
<dbReference type="EMBL" id="JAATIT010000003">
    <property type="protein sequence ID" value="NJB90502.1"/>
    <property type="molecule type" value="Genomic_DNA"/>
</dbReference>
<dbReference type="AlphaFoldDB" id="A0A7X5XVB5"/>
<protein>
    <submittedName>
        <fullName evidence="1">Uncharacterized protein</fullName>
    </submittedName>
</protein>
<proteinExistence type="predicted"/>
<name>A0A7X5XVB5_9SPHN</name>
<dbReference type="Proteomes" id="UP000535078">
    <property type="component" value="Unassembled WGS sequence"/>
</dbReference>
<organism evidence="1 2">
    <name type="scientific">Sphingopyxis italica</name>
    <dbReference type="NCBI Taxonomy" id="1129133"/>
    <lineage>
        <taxon>Bacteria</taxon>
        <taxon>Pseudomonadati</taxon>
        <taxon>Pseudomonadota</taxon>
        <taxon>Alphaproteobacteria</taxon>
        <taxon>Sphingomonadales</taxon>
        <taxon>Sphingomonadaceae</taxon>
        <taxon>Sphingopyxis</taxon>
    </lineage>
</organism>
<evidence type="ECO:0000313" key="2">
    <source>
        <dbReference type="Proteomes" id="UP000535078"/>
    </source>
</evidence>
<gene>
    <name evidence="1" type="ORF">GGR90_002696</name>
</gene>
<comment type="caution">
    <text evidence="1">The sequence shown here is derived from an EMBL/GenBank/DDBJ whole genome shotgun (WGS) entry which is preliminary data.</text>
</comment>